<dbReference type="AlphaFoldDB" id="A0A377HML3"/>
<reference evidence="1 2" key="1">
    <citation type="submission" date="2018-06" db="EMBL/GenBank/DDBJ databases">
        <authorList>
            <consortium name="Pathogen Informatics"/>
            <person name="Doyle S."/>
        </authorList>
    </citation>
    <scope>NUCLEOTIDE SEQUENCE [LARGE SCALE GENOMIC DNA]</scope>
    <source>
        <strain evidence="1 2">NCTC11645</strain>
    </source>
</reference>
<name>A0A377HML3_GRIHO</name>
<dbReference type="RefSeq" id="WP_115659712.1">
    <property type="nucleotide sequence ID" value="NZ_UGHD01000002.1"/>
</dbReference>
<organism evidence="1 2">
    <name type="scientific">Grimontia hollisae</name>
    <name type="common">Vibrio hollisae</name>
    <dbReference type="NCBI Taxonomy" id="673"/>
    <lineage>
        <taxon>Bacteria</taxon>
        <taxon>Pseudomonadati</taxon>
        <taxon>Pseudomonadota</taxon>
        <taxon>Gammaproteobacteria</taxon>
        <taxon>Vibrionales</taxon>
        <taxon>Vibrionaceae</taxon>
        <taxon>Grimontia</taxon>
    </lineage>
</organism>
<evidence type="ECO:0000313" key="2">
    <source>
        <dbReference type="Proteomes" id="UP000254512"/>
    </source>
</evidence>
<sequence length="78" mass="9133">MVRNTHFKRGFYLNLDDKYPRQSLTLVVWEDDVSGFQQEHGNFDVMLDKQVCGKGTITQYKGRSQMSLYNAYSFKVDS</sequence>
<proteinExistence type="predicted"/>
<dbReference type="EMBL" id="UGHD01000002">
    <property type="protein sequence ID" value="STO57356.1"/>
    <property type="molecule type" value="Genomic_DNA"/>
</dbReference>
<gene>
    <name evidence="1" type="ORF">NCTC11645_01742</name>
</gene>
<protein>
    <submittedName>
        <fullName evidence="1">Uncharacterized protein</fullName>
    </submittedName>
</protein>
<dbReference type="Proteomes" id="UP000254512">
    <property type="component" value="Unassembled WGS sequence"/>
</dbReference>
<evidence type="ECO:0000313" key="1">
    <source>
        <dbReference type="EMBL" id="STO57356.1"/>
    </source>
</evidence>
<accession>A0A377HML3</accession>